<dbReference type="RefSeq" id="WP_121647923.1">
    <property type="nucleotide sequence ID" value="NZ_RCUX01000004.1"/>
</dbReference>
<dbReference type="AlphaFoldDB" id="A0A3L7A9R9"/>
<keyword evidence="1" id="KW-0472">Membrane</keyword>
<name>A0A3L7A9R9_9MICO</name>
<sequence length="113" mass="12028">MSLDPDEPAVRVTLTSIYAELGGLKSEVAALVAQLGPHVILTKEKQAEYEKRLENHGDRLGSLEGRITRLEAAQRPRAPWYAVTGAIVGILTGAGALIALIGMLGRIAEITTP</sequence>
<comment type="caution">
    <text evidence="2">The sequence shown here is derived from an EMBL/GenBank/DDBJ whole genome shotgun (WGS) entry which is preliminary data.</text>
</comment>
<keyword evidence="1" id="KW-1133">Transmembrane helix</keyword>
<dbReference type="EMBL" id="RCUX01000004">
    <property type="protein sequence ID" value="RLP76341.1"/>
    <property type="molecule type" value="Genomic_DNA"/>
</dbReference>
<evidence type="ECO:0000313" key="3">
    <source>
        <dbReference type="Proteomes" id="UP000272503"/>
    </source>
</evidence>
<protein>
    <submittedName>
        <fullName evidence="2">Uncharacterized protein</fullName>
    </submittedName>
</protein>
<evidence type="ECO:0000313" key="2">
    <source>
        <dbReference type="EMBL" id="RLP76341.1"/>
    </source>
</evidence>
<accession>A0A3L7A9R9</accession>
<dbReference type="OrthoDB" id="5122000at2"/>
<reference evidence="2 3" key="1">
    <citation type="submission" date="2018-10" db="EMBL/GenBank/DDBJ databases">
        <authorList>
            <person name="Li J."/>
        </authorList>
    </citation>
    <scope>NUCLEOTIDE SEQUENCE [LARGE SCALE GENOMIC DNA]</scope>
    <source>
        <strain evidence="2 3">IF 016277</strain>
    </source>
</reference>
<dbReference type="Proteomes" id="UP000272503">
    <property type="component" value="Unassembled WGS sequence"/>
</dbReference>
<gene>
    <name evidence="2" type="ORF">D9V32_05580</name>
</gene>
<evidence type="ECO:0000256" key="1">
    <source>
        <dbReference type="SAM" id="Phobius"/>
    </source>
</evidence>
<proteinExistence type="predicted"/>
<keyword evidence="1" id="KW-0812">Transmembrane</keyword>
<keyword evidence="3" id="KW-1185">Reference proteome</keyword>
<organism evidence="2 3">
    <name type="scientific">Mycetocola tolaasinivorans</name>
    <dbReference type="NCBI Taxonomy" id="76635"/>
    <lineage>
        <taxon>Bacteria</taxon>
        <taxon>Bacillati</taxon>
        <taxon>Actinomycetota</taxon>
        <taxon>Actinomycetes</taxon>
        <taxon>Micrococcales</taxon>
        <taxon>Microbacteriaceae</taxon>
        <taxon>Mycetocola</taxon>
    </lineage>
</organism>
<feature type="transmembrane region" description="Helical" evidence="1">
    <location>
        <begin position="80"/>
        <end position="104"/>
    </location>
</feature>